<name>A0ABX8H2V9_9BACT</name>
<dbReference type="EMBL" id="CP076129">
    <property type="protein sequence ID" value="QWG09637.1"/>
    <property type="molecule type" value="Genomic_DNA"/>
</dbReference>
<evidence type="ECO:0000313" key="4">
    <source>
        <dbReference type="Proteomes" id="UP000682802"/>
    </source>
</evidence>
<keyword evidence="1" id="KW-0732">Signal</keyword>
<dbReference type="Gene3D" id="3.90.1580.10">
    <property type="entry name" value="paralog of FGE (formylglycine-generating enzyme)"/>
    <property type="match status" value="1"/>
</dbReference>
<evidence type="ECO:0000256" key="1">
    <source>
        <dbReference type="SAM" id="SignalP"/>
    </source>
</evidence>
<feature type="chain" id="PRO_5045777114" evidence="1">
    <location>
        <begin position="33"/>
        <end position="502"/>
    </location>
</feature>
<accession>A0ABX8H2V9</accession>
<evidence type="ECO:0000313" key="3">
    <source>
        <dbReference type="EMBL" id="QWG09637.1"/>
    </source>
</evidence>
<organism evidence="3 4">
    <name type="scientific">Flammeovirga kamogawensis</name>
    <dbReference type="NCBI Taxonomy" id="373891"/>
    <lineage>
        <taxon>Bacteria</taxon>
        <taxon>Pseudomonadati</taxon>
        <taxon>Bacteroidota</taxon>
        <taxon>Cytophagia</taxon>
        <taxon>Cytophagales</taxon>
        <taxon>Flammeovirgaceae</taxon>
        <taxon>Flammeovirga</taxon>
    </lineage>
</organism>
<protein>
    <submittedName>
        <fullName evidence="3">Formylglycine-generating enzyme family protein</fullName>
    </submittedName>
</protein>
<dbReference type="SUPFAM" id="SSF56436">
    <property type="entry name" value="C-type lectin-like"/>
    <property type="match status" value="1"/>
</dbReference>
<keyword evidence="4" id="KW-1185">Reference proteome</keyword>
<dbReference type="Proteomes" id="UP000682802">
    <property type="component" value="Chromosome 2"/>
</dbReference>
<dbReference type="InterPro" id="IPR042095">
    <property type="entry name" value="SUMF_sf"/>
</dbReference>
<feature type="domain" description="Sulfatase-modifying factor enzyme-like" evidence="2">
    <location>
        <begin position="243"/>
        <end position="424"/>
    </location>
</feature>
<dbReference type="Pfam" id="PF03781">
    <property type="entry name" value="FGE-sulfatase"/>
    <property type="match status" value="1"/>
</dbReference>
<dbReference type="RefSeq" id="WP_144076308.1">
    <property type="nucleotide sequence ID" value="NZ_CP076129.1"/>
</dbReference>
<dbReference type="InterPro" id="IPR005532">
    <property type="entry name" value="SUMF_dom"/>
</dbReference>
<gene>
    <name evidence="3" type="ORF">KM029_23830</name>
</gene>
<evidence type="ECO:0000259" key="2">
    <source>
        <dbReference type="Pfam" id="PF03781"/>
    </source>
</evidence>
<sequence>MKKISNQLLKNYKQIVLFLTLLLIAHSPKVSANNITIENASIVSQNTGEGTAMIGFDIKWSNSWRVSFGPSNWDAAWVFIKYRVNDGDWQHASLSYVDGTGANDGHIVPTGAEINSKADHLDIESYSHGVFIYANSNLSQSTDNANYTGAQLKWEYDYDGVLSSDNIDIKIFAIEMVYVPEGNYMLGAQKTGLEQKYIRNTASDDPITITNEGALDFAIADDPDDGVSKTDYSLAASFPKGYNSYYMMKYEITQQQFVDYLNTIPTTEINNKSRIGVQTTYRFGLSKSSNIVSSIYPYLPMNFMKWEDLANYLDWAALRPMTELEFEKAARGSDSYNIAGQYAWGISTIVTDVYTYSNADAEDEGIATNYGDGQGNAICLTTSSSYPVRVGIFSANADCSSRAEAGSSYYGIMELSGNVTEFVINAADATGALFDGTHGNGEFDGFNNFDVSSWPSDSNGIGKKGGSFGDVANRLLVSDRGLMTVTLVRNQKFGGRGVRTAP</sequence>
<dbReference type="InterPro" id="IPR016187">
    <property type="entry name" value="CTDL_fold"/>
</dbReference>
<feature type="signal peptide" evidence="1">
    <location>
        <begin position="1"/>
        <end position="32"/>
    </location>
</feature>
<reference evidence="3 4" key="1">
    <citation type="submission" date="2021-05" db="EMBL/GenBank/DDBJ databases">
        <title>Comparative genomic studies on the polysaccharide-degrading batcterial strains of the Flammeovirga genus.</title>
        <authorList>
            <person name="Zewei F."/>
            <person name="Zheng Z."/>
            <person name="Yu L."/>
            <person name="Ruyue G."/>
            <person name="Yanhong M."/>
            <person name="Yuanyuan C."/>
            <person name="Jingyan G."/>
            <person name="Wenjun H."/>
        </authorList>
    </citation>
    <scope>NUCLEOTIDE SEQUENCE [LARGE SCALE GENOMIC DNA]</scope>
    <source>
        <strain evidence="3 4">YS10</strain>
    </source>
</reference>
<proteinExistence type="predicted"/>